<evidence type="ECO:0000313" key="4">
    <source>
        <dbReference type="RefSeq" id="XP_039129682.1"/>
    </source>
</evidence>
<dbReference type="RefSeq" id="XP_039129681.1">
    <property type="nucleotide sequence ID" value="XM_039273747.1"/>
</dbReference>
<keyword evidence="1" id="KW-1185">Reference proteome</keyword>
<dbReference type="RefSeq" id="XP_039129682.1">
    <property type="nucleotide sequence ID" value="XM_039273748.1"/>
</dbReference>
<organism evidence="1 4">
    <name type="scientific">Dioscorea cayennensis subsp. rotundata</name>
    <name type="common">White Guinea yam</name>
    <name type="synonym">Dioscorea rotundata</name>
    <dbReference type="NCBI Taxonomy" id="55577"/>
    <lineage>
        <taxon>Eukaryota</taxon>
        <taxon>Viridiplantae</taxon>
        <taxon>Streptophyta</taxon>
        <taxon>Embryophyta</taxon>
        <taxon>Tracheophyta</taxon>
        <taxon>Spermatophyta</taxon>
        <taxon>Magnoliopsida</taxon>
        <taxon>Liliopsida</taxon>
        <taxon>Dioscoreales</taxon>
        <taxon>Dioscoreaceae</taxon>
        <taxon>Dioscorea</taxon>
    </lineage>
</organism>
<sequence>MDPSKYPCRRAAVAAAHLPLFAYLRRVLLCRCHRDRLRHCRAPSPPEDTLRNFRSRSSVGGGAGLEDRPKLLGFVGVQTGFGSADRQAALRSTWFPSDPEALARFFHRRSLMVFLIYYVI</sequence>
<gene>
    <name evidence="2 3 4" type="primary">LOC120265784</name>
</gene>
<reference evidence="2 3" key="1">
    <citation type="submission" date="2025-04" db="UniProtKB">
        <authorList>
            <consortium name="RefSeq"/>
        </authorList>
    </citation>
    <scope>IDENTIFICATION</scope>
</reference>
<dbReference type="Proteomes" id="UP001515500">
    <property type="component" value="Chromosome 7"/>
</dbReference>
<dbReference type="RefSeq" id="XP_039129680.1">
    <property type="nucleotide sequence ID" value="XM_039273746.1"/>
</dbReference>
<evidence type="ECO:0000313" key="1">
    <source>
        <dbReference type="Proteomes" id="UP001515500"/>
    </source>
</evidence>
<evidence type="ECO:0000313" key="3">
    <source>
        <dbReference type="RefSeq" id="XP_039129681.1"/>
    </source>
</evidence>
<protein>
    <submittedName>
        <fullName evidence="2 3">Probable beta-1,3-galactosyltransferase 14</fullName>
    </submittedName>
</protein>
<proteinExistence type="predicted"/>
<accession>A0AB40BQJ8</accession>
<evidence type="ECO:0000313" key="2">
    <source>
        <dbReference type="RefSeq" id="XP_039129680.1"/>
    </source>
</evidence>
<dbReference type="AlphaFoldDB" id="A0AB40BQJ8"/>
<name>A0AB40BQJ8_DIOCR</name>
<dbReference type="GeneID" id="120265784"/>